<evidence type="ECO:0000313" key="2">
    <source>
        <dbReference type="EMBL" id="CAB0035022.1"/>
    </source>
</evidence>
<dbReference type="Proteomes" id="UP000479190">
    <property type="component" value="Unassembled WGS sequence"/>
</dbReference>
<feature type="compositionally biased region" description="Polar residues" evidence="1">
    <location>
        <begin position="90"/>
        <end position="104"/>
    </location>
</feature>
<feature type="compositionally biased region" description="Polar residues" evidence="1">
    <location>
        <begin position="53"/>
        <end position="63"/>
    </location>
</feature>
<dbReference type="EMBL" id="CADCXV010000767">
    <property type="protein sequence ID" value="CAB0035022.1"/>
    <property type="molecule type" value="Genomic_DNA"/>
</dbReference>
<evidence type="ECO:0000313" key="3">
    <source>
        <dbReference type="Proteomes" id="UP000479190"/>
    </source>
</evidence>
<sequence length="104" mass="11223">MDKSGPDARGSKCARDSGVVCAGKSSSDPRKKRPQDPPKYYNKNYLRRYNQNESTTSLTSSRVASRSPARGIPSSSSGSRRNTSAAYAPTDQTSSAGKNQQKYA</sequence>
<name>A0A6H5IEL7_9HYME</name>
<accession>A0A6H5IEL7</accession>
<feature type="region of interest" description="Disordered" evidence="1">
    <location>
        <begin position="1"/>
        <end position="104"/>
    </location>
</feature>
<evidence type="ECO:0000256" key="1">
    <source>
        <dbReference type="SAM" id="MobiDB-lite"/>
    </source>
</evidence>
<feature type="compositionally biased region" description="Low complexity" evidence="1">
    <location>
        <begin position="64"/>
        <end position="86"/>
    </location>
</feature>
<keyword evidence="3" id="KW-1185">Reference proteome</keyword>
<proteinExistence type="predicted"/>
<reference evidence="2 3" key="1">
    <citation type="submission" date="2020-02" db="EMBL/GenBank/DDBJ databases">
        <authorList>
            <person name="Ferguson B K."/>
        </authorList>
    </citation>
    <scope>NUCLEOTIDE SEQUENCE [LARGE SCALE GENOMIC DNA]</scope>
</reference>
<organism evidence="2 3">
    <name type="scientific">Trichogramma brassicae</name>
    <dbReference type="NCBI Taxonomy" id="86971"/>
    <lineage>
        <taxon>Eukaryota</taxon>
        <taxon>Metazoa</taxon>
        <taxon>Ecdysozoa</taxon>
        <taxon>Arthropoda</taxon>
        <taxon>Hexapoda</taxon>
        <taxon>Insecta</taxon>
        <taxon>Pterygota</taxon>
        <taxon>Neoptera</taxon>
        <taxon>Endopterygota</taxon>
        <taxon>Hymenoptera</taxon>
        <taxon>Apocrita</taxon>
        <taxon>Proctotrupomorpha</taxon>
        <taxon>Chalcidoidea</taxon>
        <taxon>Trichogrammatidae</taxon>
        <taxon>Trichogramma</taxon>
    </lineage>
</organism>
<gene>
    <name evidence="2" type="ORF">TBRA_LOCUS6920</name>
</gene>
<feature type="compositionally biased region" description="Basic and acidic residues" evidence="1">
    <location>
        <begin position="1"/>
        <end position="15"/>
    </location>
</feature>
<feature type="compositionally biased region" description="Low complexity" evidence="1">
    <location>
        <begin position="38"/>
        <end position="52"/>
    </location>
</feature>
<dbReference type="AlphaFoldDB" id="A0A6H5IEL7"/>
<protein>
    <submittedName>
        <fullName evidence="2">Uncharacterized protein</fullName>
    </submittedName>
</protein>